<evidence type="ECO:0000313" key="1">
    <source>
        <dbReference type="EMBL" id="PNX80194.1"/>
    </source>
</evidence>
<organism evidence="1 2">
    <name type="scientific">Trifolium pratense</name>
    <name type="common">Red clover</name>
    <dbReference type="NCBI Taxonomy" id="57577"/>
    <lineage>
        <taxon>Eukaryota</taxon>
        <taxon>Viridiplantae</taxon>
        <taxon>Streptophyta</taxon>
        <taxon>Embryophyta</taxon>
        <taxon>Tracheophyta</taxon>
        <taxon>Spermatophyta</taxon>
        <taxon>Magnoliopsida</taxon>
        <taxon>eudicotyledons</taxon>
        <taxon>Gunneridae</taxon>
        <taxon>Pentapetalae</taxon>
        <taxon>rosids</taxon>
        <taxon>fabids</taxon>
        <taxon>Fabales</taxon>
        <taxon>Fabaceae</taxon>
        <taxon>Papilionoideae</taxon>
        <taxon>50 kb inversion clade</taxon>
        <taxon>NPAAA clade</taxon>
        <taxon>Hologalegina</taxon>
        <taxon>IRL clade</taxon>
        <taxon>Trifolieae</taxon>
        <taxon>Trifolium</taxon>
    </lineage>
</organism>
<accession>A0A2K3LNS7</accession>
<sequence>MVVEVFCGGGSRFGGGDGYAVVFCGGGLVVLFWCGGARDGSESVVVVTVLSWDG</sequence>
<protein>
    <submittedName>
        <fullName evidence="1">Uncharacterized protein</fullName>
    </submittedName>
</protein>
<feature type="non-terminal residue" evidence="1">
    <location>
        <position position="54"/>
    </location>
</feature>
<reference evidence="1 2" key="1">
    <citation type="journal article" date="2014" name="Am. J. Bot.">
        <title>Genome assembly and annotation for red clover (Trifolium pratense; Fabaceae).</title>
        <authorList>
            <person name="Istvanek J."/>
            <person name="Jaros M."/>
            <person name="Krenek A."/>
            <person name="Repkova J."/>
        </authorList>
    </citation>
    <scope>NUCLEOTIDE SEQUENCE [LARGE SCALE GENOMIC DNA]</scope>
    <source>
        <strain evidence="2">cv. Tatra</strain>
        <tissue evidence="1">Young leaves</tissue>
    </source>
</reference>
<dbReference type="EMBL" id="ASHM01037459">
    <property type="protein sequence ID" value="PNX80194.1"/>
    <property type="molecule type" value="Genomic_DNA"/>
</dbReference>
<reference evidence="1 2" key="2">
    <citation type="journal article" date="2017" name="Front. Plant Sci.">
        <title>Gene Classification and Mining of Molecular Markers Useful in Red Clover (Trifolium pratense) Breeding.</title>
        <authorList>
            <person name="Istvanek J."/>
            <person name="Dluhosova J."/>
            <person name="Dluhos P."/>
            <person name="Patkova L."/>
            <person name="Nedelnik J."/>
            <person name="Repkova J."/>
        </authorList>
    </citation>
    <scope>NUCLEOTIDE SEQUENCE [LARGE SCALE GENOMIC DNA]</scope>
    <source>
        <strain evidence="2">cv. Tatra</strain>
        <tissue evidence="1">Young leaves</tissue>
    </source>
</reference>
<gene>
    <name evidence="1" type="ORF">L195_g036191</name>
</gene>
<dbReference type="AlphaFoldDB" id="A0A2K3LNS7"/>
<dbReference type="Proteomes" id="UP000236291">
    <property type="component" value="Unassembled WGS sequence"/>
</dbReference>
<evidence type="ECO:0000313" key="2">
    <source>
        <dbReference type="Proteomes" id="UP000236291"/>
    </source>
</evidence>
<name>A0A2K3LNS7_TRIPR</name>
<proteinExistence type="predicted"/>
<comment type="caution">
    <text evidence="1">The sequence shown here is derived from an EMBL/GenBank/DDBJ whole genome shotgun (WGS) entry which is preliminary data.</text>
</comment>